<keyword evidence="1" id="KW-0812">Transmembrane</keyword>
<keyword evidence="1" id="KW-0472">Membrane</keyword>
<gene>
    <name evidence="2" type="ORF">KOI35_00970</name>
</gene>
<name>A0ABS5YF46_9ACTN</name>
<dbReference type="Proteomes" id="UP001519654">
    <property type="component" value="Unassembled WGS sequence"/>
</dbReference>
<keyword evidence="3" id="KW-1185">Reference proteome</keyword>
<evidence type="ECO:0000313" key="3">
    <source>
        <dbReference type="Proteomes" id="UP001519654"/>
    </source>
</evidence>
<proteinExistence type="predicted"/>
<evidence type="ECO:0000313" key="2">
    <source>
        <dbReference type="EMBL" id="MBU2662069.1"/>
    </source>
</evidence>
<feature type="transmembrane region" description="Helical" evidence="1">
    <location>
        <begin position="59"/>
        <end position="77"/>
    </location>
</feature>
<reference evidence="2 3" key="1">
    <citation type="submission" date="2021-06" db="EMBL/GenBank/DDBJ databases">
        <title>Actinoplanes lichenicola sp. nov., and Actinoplanes ovalisporus sp. nov., isolated from lichen in Thailand.</title>
        <authorList>
            <person name="Saeng-In P."/>
            <person name="Kanchanasin P."/>
            <person name="Yuki M."/>
            <person name="Kudo T."/>
            <person name="Ohkuma M."/>
            <person name="Phongsopitanun W."/>
            <person name="Tanasupawat S."/>
        </authorList>
    </citation>
    <scope>NUCLEOTIDE SEQUENCE [LARGE SCALE GENOMIC DNA]</scope>
    <source>
        <strain evidence="2 3">NBRC 110975</strain>
    </source>
</reference>
<dbReference type="EMBL" id="JAHKKG010000001">
    <property type="protein sequence ID" value="MBU2662069.1"/>
    <property type="molecule type" value="Genomic_DNA"/>
</dbReference>
<feature type="transmembrane region" description="Helical" evidence="1">
    <location>
        <begin position="29"/>
        <end position="47"/>
    </location>
</feature>
<sequence length="108" mass="12241">MYDKDNNEIPKRFLTYYERWGGYKQSPSGIALILGLVAVPIAVMYMLSDEPGDKKSGLVLLAVCVALLTCSGFVYRLQDRSFQRRMVAYDDWKRASNGRPAEQGKDAR</sequence>
<accession>A0ABS5YF46</accession>
<evidence type="ECO:0000256" key="1">
    <source>
        <dbReference type="SAM" id="Phobius"/>
    </source>
</evidence>
<keyword evidence="1" id="KW-1133">Transmembrane helix</keyword>
<comment type="caution">
    <text evidence="2">The sequence shown here is derived from an EMBL/GenBank/DDBJ whole genome shotgun (WGS) entry which is preliminary data.</text>
</comment>
<protein>
    <submittedName>
        <fullName evidence="2">Uncharacterized protein</fullName>
    </submittedName>
</protein>
<dbReference type="RefSeq" id="WP_215784062.1">
    <property type="nucleotide sequence ID" value="NZ_JAHKKG010000001.1"/>
</dbReference>
<organism evidence="2 3">
    <name type="scientific">Paractinoplanes bogorensis</name>
    <dbReference type="NCBI Taxonomy" id="1610840"/>
    <lineage>
        <taxon>Bacteria</taxon>
        <taxon>Bacillati</taxon>
        <taxon>Actinomycetota</taxon>
        <taxon>Actinomycetes</taxon>
        <taxon>Micromonosporales</taxon>
        <taxon>Micromonosporaceae</taxon>
        <taxon>Paractinoplanes</taxon>
    </lineage>
</organism>